<name>A0A3J2D5S6_SALER</name>
<proteinExistence type="predicted"/>
<organism evidence="1">
    <name type="scientific">Salmonella enterica</name>
    <name type="common">Salmonella choleraesuis</name>
    <dbReference type="NCBI Taxonomy" id="28901"/>
    <lineage>
        <taxon>Bacteria</taxon>
        <taxon>Pseudomonadati</taxon>
        <taxon>Pseudomonadota</taxon>
        <taxon>Gammaproteobacteria</taxon>
        <taxon>Enterobacterales</taxon>
        <taxon>Enterobacteriaceae</taxon>
        <taxon>Salmonella</taxon>
    </lineage>
</organism>
<evidence type="ECO:0000313" key="1">
    <source>
        <dbReference type="EMBL" id="MHS97345.1"/>
    </source>
</evidence>
<accession>A0A3J2D5S6</accession>
<protein>
    <submittedName>
        <fullName evidence="1">Uncharacterized protein</fullName>
    </submittedName>
</protein>
<reference evidence="1" key="1">
    <citation type="submission" date="2018-11" db="EMBL/GenBank/DDBJ databases">
        <authorList>
            <consortium name="PulseNet: The National Subtyping Network for Foodborne Disease Surveillance"/>
            <person name="Tarr C.L."/>
            <person name="Trees E."/>
            <person name="Katz L.S."/>
            <person name="Carleton-Romer H.A."/>
            <person name="Stroika S."/>
            <person name="Kucerova Z."/>
            <person name="Roache K.F."/>
            <person name="Sabol A.L."/>
            <person name="Besser J."/>
            <person name="Gerner-Smidt P."/>
        </authorList>
    </citation>
    <scope>NUCLEOTIDE SEQUENCE [LARGE SCALE GENOMIC DNA]</scope>
    <source>
        <strain evidence="1">PNUSAS059687</strain>
    </source>
</reference>
<gene>
    <name evidence="1" type="ORF">EEN88_05550</name>
</gene>
<dbReference type="AlphaFoldDB" id="A0A3J2D5S6"/>
<dbReference type="EMBL" id="RNUA01000011">
    <property type="protein sequence ID" value="MHS97345.1"/>
    <property type="molecule type" value="Genomic_DNA"/>
</dbReference>
<sequence length="257" mass="28900">MSRYGIELRNDHNYVVADSENLNFVLRSAGRIHNTRFSEGNFQNPISWAFMDLSGFNCPLIFIKSVNADQRVAVLPGAADFQAEKSPVYRHFIVAKWWNKNVGDLQYYIFDRWLPPERSICGIQMFDGGGRITFDSGWNFLKLRNVLWLDPGYPNHSGSEQGENWTNIGNAGAGNLALSMPIPRAWDFYGRGAGSGFRLNECFHLDRANNVYLSLVPYGKYLDMPPPTGWAHAGSRSQIMVADVSGLPTSLNPVPIY</sequence>
<comment type="caution">
    <text evidence="1">The sequence shown here is derived from an EMBL/GenBank/DDBJ whole genome shotgun (WGS) entry which is preliminary data.</text>
</comment>
<dbReference type="Proteomes" id="UP000839513">
    <property type="component" value="Unassembled WGS sequence"/>
</dbReference>